<keyword evidence="2" id="KW-0349">Heme</keyword>
<comment type="similarity">
    <text evidence="1">Belongs to the cytochrome P450 family.</text>
</comment>
<dbReference type="Proteomes" id="UP000465812">
    <property type="component" value="Chromosome"/>
</dbReference>
<keyword evidence="3" id="KW-0479">Metal-binding</keyword>
<evidence type="ECO:0000256" key="6">
    <source>
        <dbReference type="ARBA" id="ARBA00023033"/>
    </source>
</evidence>
<evidence type="ECO:0000256" key="4">
    <source>
        <dbReference type="ARBA" id="ARBA00023002"/>
    </source>
</evidence>
<dbReference type="InterPro" id="IPR036396">
    <property type="entry name" value="Cyt_P450_sf"/>
</dbReference>
<dbReference type="InterPro" id="IPR002397">
    <property type="entry name" value="Cyt_P450_B"/>
</dbReference>
<dbReference type="EMBL" id="AP022590">
    <property type="protein sequence ID" value="BBY37972.1"/>
    <property type="molecule type" value="Genomic_DNA"/>
</dbReference>
<dbReference type="SUPFAM" id="SSF48264">
    <property type="entry name" value="Cytochrome P450"/>
    <property type="match status" value="1"/>
</dbReference>
<evidence type="ECO:0000256" key="1">
    <source>
        <dbReference type="ARBA" id="ARBA00010617"/>
    </source>
</evidence>
<evidence type="ECO:0008006" key="9">
    <source>
        <dbReference type="Google" id="ProtNLM"/>
    </source>
</evidence>
<keyword evidence="6" id="KW-0503">Monooxygenase</keyword>
<dbReference type="PANTHER" id="PTHR46696:SF6">
    <property type="entry name" value="P450, PUTATIVE (EUROFUNG)-RELATED"/>
    <property type="match status" value="1"/>
</dbReference>
<dbReference type="PRINTS" id="PR00359">
    <property type="entry name" value="BP450"/>
</dbReference>
<dbReference type="Gene3D" id="1.10.630.10">
    <property type="entry name" value="Cytochrome P450"/>
    <property type="match status" value="1"/>
</dbReference>
<evidence type="ECO:0000256" key="3">
    <source>
        <dbReference type="ARBA" id="ARBA00022723"/>
    </source>
</evidence>
<evidence type="ECO:0000313" key="8">
    <source>
        <dbReference type="Proteomes" id="UP000465812"/>
    </source>
</evidence>
<sequence>MTGYPEVIAALKDTDAFSACNAIGGPFRPLPFEPSGHDISSQSRRTDTSFPIFEHLVTMDPPAHDRARSVLSRMLTPKRLKENEEFMWQLVDRQLDEFIANGECEFLAEYAKPFATLVIADLLGVPEEDRDEFRAILAAEAFVKEVATQLPAGVRREAPD</sequence>
<keyword evidence="4" id="KW-0560">Oxidoreductase</keyword>
<name>A0ABN6A913_MYCNT</name>
<evidence type="ECO:0000256" key="2">
    <source>
        <dbReference type="ARBA" id="ARBA00022617"/>
    </source>
</evidence>
<evidence type="ECO:0000256" key="5">
    <source>
        <dbReference type="ARBA" id="ARBA00023004"/>
    </source>
</evidence>
<organism evidence="7 8">
    <name type="scientific">Mycobacterium mantenii</name>
    <dbReference type="NCBI Taxonomy" id="560555"/>
    <lineage>
        <taxon>Bacteria</taxon>
        <taxon>Bacillati</taxon>
        <taxon>Actinomycetota</taxon>
        <taxon>Actinomycetes</taxon>
        <taxon>Mycobacteriales</taxon>
        <taxon>Mycobacteriaceae</taxon>
        <taxon>Mycobacterium</taxon>
        <taxon>Mycobacterium avium complex (MAC)</taxon>
    </lineage>
</organism>
<keyword evidence="8" id="KW-1185">Reference proteome</keyword>
<accession>A0ABN6A913</accession>
<proteinExistence type="inferred from homology"/>
<keyword evidence="5" id="KW-0408">Iron</keyword>
<evidence type="ECO:0000313" key="7">
    <source>
        <dbReference type="EMBL" id="BBY37972.1"/>
    </source>
</evidence>
<dbReference type="PANTHER" id="PTHR46696">
    <property type="entry name" value="P450, PUTATIVE (EUROFUNG)-RELATED"/>
    <property type="match status" value="1"/>
</dbReference>
<reference evidence="7 8" key="1">
    <citation type="journal article" date="2019" name="Emerg. Microbes Infect.">
        <title>Comprehensive subspecies identification of 175 nontuberculous mycobacteria species based on 7547 genomic profiles.</title>
        <authorList>
            <person name="Matsumoto Y."/>
            <person name="Kinjo T."/>
            <person name="Motooka D."/>
            <person name="Nabeya D."/>
            <person name="Jung N."/>
            <person name="Uechi K."/>
            <person name="Horii T."/>
            <person name="Iida T."/>
            <person name="Fujita J."/>
            <person name="Nakamura S."/>
        </authorList>
    </citation>
    <scope>NUCLEOTIDE SEQUENCE [LARGE SCALE GENOMIC DNA]</scope>
    <source>
        <strain evidence="7 8">JCM 18113</strain>
    </source>
</reference>
<gene>
    <name evidence="7" type="ORF">MMAN_21060</name>
</gene>
<protein>
    <recommendedName>
        <fullName evidence="9">Cytochrome</fullName>
    </recommendedName>
</protein>